<dbReference type="PANTHER" id="PTHR34045:SF3">
    <property type="entry name" value="PROTEIN LAZY 4"/>
    <property type="match status" value="1"/>
</dbReference>
<dbReference type="AlphaFoldDB" id="A0AAP0BAG7"/>
<reference evidence="4 5" key="1">
    <citation type="journal article" date="2022" name="Nat. Plants">
        <title>Genomes of leafy and leafless Platanthera orchids illuminate the evolution of mycoheterotrophy.</title>
        <authorList>
            <person name="Li M.H."/>
            <person name="Liu K.W."/>
            <person name="Li Z."/>
            <person name="Lu H.C."/>
            <person name="Ye Q.L."/>
            <person name="Zhang D."/>
            <person name="Wang J.Y."/>
            <person name="Li Y.F."/>
            <person name="Zhong Z.M."/>
            <person name="Liu X."/>
            <person name="Yu X."/>
            <person name="Liu D.K."/>
            <person name="Tu X.D."/>
            <person name="Liu B."/>
            <person name="Hao Y."/>
            <person name="Liao X.Y."/>
            <person name="Jiang Y.T."/>
            <person name="Sun W.H."/>
            <person name="Chen J."/>
            <person name="Chen Y.Q."/>
            <person name="Ai Y."/>
            <person name="Zhai J.W."/>
            <person name="Wu S.S."/>
            <person name="Zhou Z."/>
            <person name="Hsiao Y.Y."/>
            <person name="Wu W.L."/>
            <person name="Chen Y.Y."/>
            <person name="Lin Y.F."/>
            <person name="Hsu J.L."/>
            <person name="Li C.Y."/>
            <person name="Wang Z.W."/>
            <person name="Zhao X."/>
            <person name="Zhong W.Y."/>
            <person name="Ma X.K."/>
            <person name="Ma L."/>
            <person name="Huang J."/>
            <person name="Chen G.Z."/>
            <person name="Huang M.Z."/>
            <person name="Huang L."/>
            <person name="Peng D.H."/>
            <person name="Luo Y.B."/>
            <person name="Zou S.Q."/>
            <person name="Chen S.P."/>
            <person name="Lan S."/>
            <person name="Tsai W.C."/>
            <person name="Van de Peer Y."/>
            <person name="Liu Z.J."/>
        </authorList>
    </citation>
    <scope>NUCLEOTIDE SEQUENCE [LARGE SCALE GENOMIC DNA]</scope>
    <source>
        <strain evidence="4">Lor287</strain>
    </source>
</reference>
<accession>A0AAP0BAG7</accession>
<evidence type="ECO:0000313" key="5">
    <source>
        <dbReference type="Proteomes" id="UP001418222"/>
    </source>
</evidence>
<proteinExistence type="inferred from homology"/>
<feature type="region of interest" description="Disordered" evidence="3">
    <location>
        <begin position="1"/>
        <end position="35"/>
    </location>
</feature>
<dbReference type="EMBL" id="JBBWWQ010000012">
    <property type="protein sequence ID" value="KAK8934211.1"/>
    <property type="molecule type" value="Genomic_DNA"/>
</dbReference>
<dbReference type="GO" id="GO:0009630">
    <property type="term" value="P:gravitropism"/>
    <property type="evidence" value="ECO:0007669"/>
    <property type="project" value="InterPro"/>
</dbReference>
<keyword evidence="5" id="KW-1185">Reference proteome</keyword>
<evidence type="ECO:0000313" key="4">
    <source>
        <dbReference type="EMBL" id="KAK8934211.1"/>
    </source>
</evidence>
<evidence type="ECO:0000256" key="3">
    <source>
        <dbReference type="SAM" id="MobiDB-lite"/>
    </source>
</evidence>
<name>A0AAP0BAG7_9ASPA</name>
<organism evidence="4 5">
    <name type="scientific">Platanthera zijinensis</name>
    <dbReference type="NCBI Taxonomy" id="2320716"/>
    <lineage>
        <taxon>Eukaryota</taxon>
        <taxon>Viridiplantae</taxon>
        <taxon>Streptophyta</taxon>
        <taxon>Embryophyta</taxon>
        <taxon>Tracheophyta</taxon>
        <taxon>Spermatophyta</taxon>
        <taxon>Magnoliopsida</taxon>
        <taxon>Liliopsida</taxon>
        <taxon>Asparagales</taxon>
        <taxon>Orchidaceae</taxon>
        <taxon>Orchidoideae</taxon>
        <taxon>Orchideae</taxon>
        <taxon>Orchidinae</taxon>
        <taxon>Platanthera</taxon>
    </lineage>
</organism>
<dbReference type="PANTHER" id="PTHR34045">
    <property type="entry name" value="OS03G0406300 PROTEIN"/>
    <property type="match status" value="1"/>
</dbReference>
<gene>
    <name evidence="4" type="ORF">KSP39_PZI015092</name>
</gene>
<evidence type="ECO:0000256" key="1">
    <source>
        <dbReference type="ARBA" id="ARBA00022604"/>
    </source>
</evidence>
<comment type="caution">
    <text evidence="4">The sequence shown here is derived from an EMBL/GenBank/DDBJ whole genome shotgun (WGS) entry which is preliminary data.</text>
</comment>
<sequence length="220" mass="24028">MKMFNWFQGNRQQNGGKQNKCSLEGRSSSISYPLPQPEIRDAEHCKWPQGLLAIGTLGGGANPLKEEDEAPRHDPPSASSQASDFTIEEVMELQKKLSKLLNHTPKSIDNVGSRTGKDRFLNCPSSSQLDLDGELDGGMEVGGEAIDDGGHLSPESTVIILRMARELISAAERNQLLGRRKSIALLLKNMFICRGGFSPSPCLRDPILVSTMEKVQVVAD</sequence>
<feature type="region of interest" description="Disordered" evidence="3">
    <location>
        <begin position="57"/>
        <end position="84"/>
    </location>
</feature>
<evidence type="ECO:0000256" key="2">
    <source>
        <dbReference type="ARBA" id="ARBA00024198"/>
    </source>
</evidence>
<comment type="similarity">
    <text evidence="2">Belongs to the LAZY family.</text>
</comment>
<dbReference type="Proteomes" id="UP001418222">
    <property type="component" value="Unassembled WGS sequence"/>
</dbReference>
<dbReference type="InterPro" id="IPR044683">
    <property type="entry name" value="LAZY"/>
</dbReference>
<protein>
    <submittedName>
        <fullName evidence="4">Uncharacterized protein</fullName>
    </submittedName>
</protein>
<dbReference type="GO" id="GO:0040008">
    <property type="term" value="P:regulation of growth"/>
    <property type="evidence" value="ECO:0007669"/>
    <property type="project" value="InterPro"/>
</dbReference>
<feature type="compositionally biased region" description="Low complexity" evidence="3">
    <location>
        <begin position="8"/>
        <end position="20"/>
    </location>
</feature>
<keyword evidence="1" id="KW-0341">Growth regulation</keyword>